<gene>
    <name evidence="4" type="ORF">N0V89_002639</name>
</gene>
<evidence type="ECO:0000256" key="2">
    <source>
        <dbReference type="SAM" id="MobiDB-lite"/>
    </source>
</evidence>
<dbReference type="InterPro" id="IPR036638">
    <property type="entry name" value="HLH_DNA-bd_sf"/>
</dbReference>
<feature type="coiled-coil region" evidence="1">
    <location>
        <begin position="383"/>
        <end position="417"/>
    </location>
</feature>
<feature type="region of interest" description="Disordered" evidence="2">
    <location>
        <begin position="272"/>
        <end position="338"/>
    </location>
</feature>
<dbReference type="InterPro" id="IPR011598">
    <property type="entry name" value="bHLH_dom"/>
</dbReference>
<feature type="compositionally biased region" description="Polar residues" evidence="2">
    <location>
        <begin position="292"/>
        <end position="301"/>
    </location>
</feature>
<feature type="compositionally biased region" description="Polar residues" evidence="2">
    <location>
        <begin position="110"/>
        <end position="124"/>
    </location>
</feature>
<feature type="compositionally biased region" description="Low complexity" evidence="2">
    <location>
        <begin position="172"/>
        <end position="197"/>
    </location>
</feature>
<feature type="region of interest" description="Disordered" evidence="2">
    <location>
        <begin position="89"/>
        <end position="124"/>
    </location>
</feature>
<dbReference type="OrthoDB" id="2133190at2759"/>
<sequence length="439" mass="47829">MALNWNAFLIDEAFNIPNDQWPDITTPPTDPTSDMPKSSSTRTSGSAEPEVIANFDSLLNGTSADPYFNDSLFAPNDYFLSDLEVLQPFGDSTTGGESTSESSPEPSVGTALTGNSPLTSENPASFNRFAHMSLMQKPSISRANTFPNPQYESLFPNNLDSGFVEDLTFPHGPNGPNSSPNSTNTTTENKPSTGTTTKRQHKAKADILSACWTSPLCPNHDQDGPPPNPSSCGGGCAPFLFANDDTLPTSTISNLLSEAQEVIAEDGVVEIKSHSKRRSESDASADEPLGRQFTSRNSIDNESAKVKSESEDSPQAPASEDKAKPRRRLPHNQVERKYRESLNTQLESLRRVVPSLQQNQRGCDGADIEDLPTPSKPSKAVILASATAYIKSMEKDKKTLQDENQLLKTRIKALQALVKCEDCSLMQYVMDLKINQQPK</sequence>
<protein>
    <recommendedName>
        <fullName evidence="3">BHLH domain-containing protein</fullName>
    </recommendedName>
</protein>
<dbReference type="GO" id="GO:0046983">
    <property type="term" value="F:protein dimerization activity"/>
    <property type="evidence" value="ECO:0007669"/>
    <property type="project" value="InterPro"/>
</dbReference>
<feature type="compositionally biased region" description="Low complexity" evidence="2">
    <location>
        <begin position="22"/>
        <end position="41"/>
    </location>
</feature>
<proteinExistence type="predicted"/>
<feature type="compositionally biased region" description="Basic and acidic residues" evidence="2">
    <location>
        <begin position="272"/>
        <end position="281"/>
    </location>
</feature>
<accession>A0A9W8XS06</accession>
<keyword evidence="5" id="KW-1185">Reference proteome</keyword>
<feature type="compositionally biased region" description="Polar residues" evidence="2">
    <location>
        <begin position="151"/>
        <end position="160"/>
    </location>
</feature>
<feature type="compositionally biased region" description="Low complexity" evidence="2">
    <location>
        <begin position="92"/>
        <end position="107"/>
    </location>
</feature>
<dbReference type="SUPFAM" id="SSF47459">
    <property type="entry name" value="HLH, helix-loop-helix DNA-binding domain"/>
    <property type="match status" value="1"/>
</dbReference>
<organism evidence="4 5">
    <name type="scientific">Didymosphaeria variabile</name>
    <dbReference type="NCBI Taxonomy" id="1932322"/>
    <lineage>
        <taxon>Eukaryota</taxon>
        <taxon>Fungi</taxon>
        <taxon>Dikarya</taxon>
        <taxon>Ascomycota</taxon>
        <taxon>Pezizomycotina</taxon>
        <taxon>Dothideomycetes</taxon>
        <taxon>Pleosporomycetidae</taxon>
        <taxon>Pleosporales</taxon>
        <taxon>Massarineae</taxon>
        <taxon>Didymosphaeriaceae</taxon>
        <taxon>Didymosphaeria</taxon>
    </lineage>
</organism>
<dbReference type="RefSeq" id="XP_056074919.1">
    <property type="nucleotide sequence ID" value="XM_056211446.1"/>
</dbReference>
<dbReference type="EMBL" id="JAPEUX010000002">
    <property type="protein sequence ID" value="KAJ4358060.1"/>
    <property type="molecule type" value="Genomic_DNA"/>
</dbReference>
<reference evidence="4" key="1">
    <citation type="submission" date="2022-10" db="EMBL/GenBank/DDBJ databases">
        <title>Tapping the CABI collections for fungal endophytes: first genome assemblies for Collariella, Neodidymelliopsis, Ascochyta clinopodiicola, Didymella pomorum, Didymosphaeria variabile, Neocosmospora piperis and Neocucurbitaria cava.</title>
        <authorList>
            <person name="Hill R."/>
        </authorList>
    </citation>
    <scope>NUCLEOTIDE SEQUENCE</scope>
    <source>
        <strain evidence="4">IMI 356815</strain>
    </source>
</reference>
<keyword evidence="1" id="KW-0175">Coiled coil</keyword>
<dbReference type="AlphaFoldDB" id="A0A9W8XS06"/>
<feature type="region of interest" description="Disordered" evidence="2">
    <location>
        <begin position="17"/>
        <end position="48"/>
    </location>
</feature>
<evidence type="ECO:0000313" key="5">
    <source>
        <dbReference type="Proteomes" id="UP001140513"/>
    </source>
</evidence>
<dbReference type="PROSITE" id="PS50888">
    <property type="entry name" value="BHLH"/>
    <property type="match status" value="1"/>
</dbReference>
<dbReference type="Pfam" id="PF00010">
    <property type="entry name" value="HLH"/>
    <property type="match status" value="1"/>
</dbReference>
<evidence type="ECO:0000259" key="3">
    <source>
        <dbReference type="PROSITE" id="PS50888"/>
    </source>
</evidence>
<dbReference type="InterPro" id="IPR052099">
    <property type="entry name" value="Regulatory_TF_Diverse"/>
</dbReference>
<dbReference type="Gene3D" id="4.10.280.10">
    <property type="entry name" value="Helix-loop-helix DNA-binding domain"/>
    <property type="match status" value="1"/>
</dbReference>
<dbReference type="CDD" id="cd11395">
    <property type="entry name" value="bHLHzip_SREBP_like"/>
    <property type="match status" value="1"/>
</dbReference>
<name>A0A9W8XS06_9PLEO</name>
<dbReference type="GeneID" id="80906169"/>
<evidence type="ECO:0000256" key="1">
    <source>
        <dbReference type="SAM" id="Coils"/>
    </source>
</evidence>
<dbReference type="Proteomes" id="UP001140513">
    <property type="component" value="Unassembled WGS sequence"/>
</dbReference>
<dbReference type="PANTHER" id="PTHR47336">
    <property type="entry name" value="TRANSCRIPTION FACTOR HMS1-RELATED"/>
    <property type="match status" value="1"/>
</dbReference>
<dbReference type="SMART" id="SM00353">
    <property type="entry name" value="HLH"/>
    <property type="match status" value="1"/>
</dbReference>
<evidence type="ECO:0000313" key="4">
    <source>
        <dbReference type="EMBL" id="KAJ4358060.1"/>
    </source>
</evidence>
<dbReference type="PANTHER" id="PTHR47336:SF2">
    <property type="entry name" value="TRANSCRIPTION FACTOR HMS1-RELATED"/>
    <property type="match status" value="1"/>
</dbReference>
<feature type="domain" description="BHLH" evidence="3">
    <location>
        <begin position="326"/>
        <end position="393"/>
    </location>
</feature>
<comment type="caution">
    <text evidence="4">The sequence shown here is derived from an EMBL/GenBank/DDBJ whole genome shotgun (WGS) entry which is preliminary data.</text>
</comment>
<feature type="region of interest" description="Disordered" evidence="2">
    <location>
        <begin position="151"/>
        <end position="202"/>
    </location>
</feature>